<name>A0ABU2JH63_9ACTN</name>
<keyword evidence="2" id="KW-1185">Reference proteome</keyword>
<dbReference type="Proteomes" id="UP001183176">
    <property type="component" value="Unassembled WGS sequence"/>
</dbReference>
<comment type="caution">
    <text evidence="1">The sequence shown here is derived from an EMBL/GenBank/DDBJ whole genome shotgun (WGS) entry which is preliminary data.</text>
</comment>
<dbReference type="EMBL" id="JAVREH010000088">
    <property type="protein sequence ID" value="MDT0264330.1"/>
    <property type="molecule type" value="Genomic_DNA"/>
</dbReference>
<gene>
    <name evidence="1" type="ORF">RM423_23495</name>
</gene>
<organism evidence="1 2">
    <name type="scientific">Jatrophihabitans lederbergiae</name>
    <dbReference type="NCBI Taxonomy" id="3075547"/>
    <lineage>
        <taxon>Bacteria</taxon>
        <taxon>Bacillati</taxon>
        <taxon>Actinomycetota</taxon>
        <taxon>Actinomycetes</taxon>
        <taxon>Jatrophihabitantales</taxon>
        <taxon>Jatrophihabitantaceae</taxon>
        <taxon>Jatrophihabitans</taxon>
    </lineage>
</organism>
<protein>
    <submittedName>
        <fullName evidence="1">Uncharacterized protein</fullName>
    </submittedName>
</protein>
<sequence length="60" mass="7109">MASSSVQKMIQRRALLYRKTVRDYRFTPEDLAVIIAAREDEFRSRDGWRSHADVRPKQEA</sequence>
<proteinExistence type="predicted"/>
<dbReference type="RefSeq" id="WP_311425469.1">
    <property type="nucleotide sequence ID" value="NZ_JAVREH010000088.1"/>
</dbReference>
<evidence type="ECO:0000313" key="2">
    <source>
        <dbReference type="Proteomes" id="UP001183176"/>
    </source>
</evidence>
<accession>A0ABU2JH63</accession>
<evidence type="ECO:0000313" key="1">
    <source>
        <dbReference type="EMBL" id="MDT0264330.1"/>
    </source>
</evidence>
<reference evidence="2" key="1">
    <citation type="submission" date="2023-07" db="EMBL/GenBank/DDBJ databases">
        <title>30 novel species of actinomycetes from the DSMZ collection.</title>
        <authorList>
            <person name="Nouioui I."/>
        </authorList>
    </citation>
    <scope>NUCLEOTIDE SEQUENCE [LARGE SCALE GENOMIC DNA]</scope>
    <source>
        <strain evidence="2">DSM 44399</strain>
    </source>
</reference>